<proteinExistence type="inferred from homology"/>
<evidence type="ECO:0000259" key="4">
    <source>
        <dbReference type="SMART" id="SM00093"/>
    </source>
</evidence>
<evidence type="ECO:0000313" key="6">
    <source>
        <dbReference type="Proteomes" id="UP001244341"/>
    </source>
</evidence>
<evidence type="ECO:0000256" key="1">
    <source>
        <dbReference type="ARBA" id="ARBA00009500"/>
    </source>
</evidence>
<sequence>MSGQRVAAFAWQMLERNGEGSADASGHFLSPISLYIALGMALNGAGPGSVTQQQLYRLLHQDTTQQLQQQSTTGRSTAYVQQPATDADMELFTTQLAALSNAIKQQQQQQREQGQQEEQDMMKMYPEYQPMGWPLCCCLGGSPVAPDLGVQLIIASAAWTKGVPVHKQFAAQMLQLFQAEVREVCSEQPINEWAARVTNGLIRTAVPPGVKWDVLLTNAVYFKALWQYPFKQWHTTEQEFTLHGGRKVKVDMMTQDFHYHDSRRVRCAETPQYKAVRLPYKWSTISAVIVLPSRQLASRGIAAAAAQLPVSELLGDATWLPVGYDGLELLLPRFTVNSPPESLKKDLIALGLTAPFDMGAADFSRLSPTPLAIDEVLQSVYISVNEEGTEAAALTSVCEYLCGMSKPPRTIRFDRPFLFMLVDDVSSTPLFLGTEHRNCAI</sequence>
<dbReference type="InterPro" id="IPR023795">
    <property type="entry name" value="Serpin_CS"/>
</dbReference>
<keyword evidence="6" id="KW-1185">Reference proteome</keyword>
<dbReference type="PROSITE" id="PS00284">
    <property type="entry name" value="SERPIN"/>
    <property type="match status" value="1"/>
</dbReference>
<evidence type="ECO:0000313" key="5">
    <source>
        <dbReference type="EMBL" id="WIA12303.1"/>
    </source>
</evidence>
<feature type="coiled-coil region" evidence="3">
    <location>
        <begin position="89"/>
        <end position="116"/>
    </location>
</feature>
<dbReference type="Proteomes" id="UP001244341">
    <property type="component" value="Chromosome 3b"/>
</dbReference>
<keyword evidence="3" id="KW-0175">Coiled coil</keyword>
<protein>
    <recommendedName>
        <fullName evidence="4">Serpin domain-containing protein</fullName>
    </recommendedName>
</protein>
<dbReference type="SMART" id="SM00093">
    <property type="entry name" value="SERPIN"/>
    <property type="match status" value="1"/>
</dbReference>
<dbReference type="Pfam" id="PF00079">
    <property type="entry name" value="Serpin"/>
    <property type="match status" value="1"/>
</dbReference>
<dbReference type="InterPro" id="IPR042178">
    <property type="entry name" value="Serpin_sf_1"/>
</dbReference>
<dbReference type="SUPFAM" id="SSF56574">
    <property type="entry name" value="Serpins"/>
    <property type="match status" value="1"/>
</dbReference>
<organism evidence="5 6">
    <name type="scientific">Tetradesmus obliquus</name>
    <name type="common">Green alga</name>
    <name type="synonym">Acutodesmus obliquus</name>
    <dbReference type="NCBI Taxonomy" id="3088"/>
    <lineage>
        <taxon>Eukaryota</taxon>
        <taxon>Viridiplantae</taxon>
        <taxon>Chlorophyta</taxon>
        <taxon>core chlorophytes</taxon>
        <taxon>Chlorophyceae</taxon>
        <taxon>CS clade</taxon>
        <taxon>Sphaeropleales</taxon>
        <taxon>Scenedesmaceae</taxon>
        <taxon>Tetradesmus</taxon>
    </lineage>
</organism>
<dbReference type="InterPro" id="IPR042185">
    <property type="entry name" value="Serpin_sf_2"/>
</dbReference>
<gene>
    <name evidence="5" type="ORF">OEZ85_012359</name>
</gene>
<evidence type="ECO:0000256" key="2">
    <source>
        <dbReference type="RuleBase" id="RU000411"/>
    </source>
</evidence>
<name>A0ABY8TXV8_TETOB</name>
<comment type="similarity">
    <text evidence="1 2">Belongs to the serpin family.</text>
</comment>
<reference evidence="5 6" key="1">
    <citation type="submission" date="2023-05" db="EMBL/GenBank/DDBJ databases">
        <title>A 100% complete, gapless, phased diploid assembly of the Scenedesmus obliquus UTEX 3031 genome.</title>
        <authorList>
            <person name="Biondi T.C."/>
            <person name="Hanschen E.R."/>
            <person name="Kwon T."/>
            <person name="Eng W."/>
            <person name="Kruse C.P.S."/>
            <person name="Koehler S.I."/>
            <person name="Kunde Y."/>
            <person name="Gleasner C.D."/>
            <person name="You Mak K.T."/>
            <person name="Polle J."/>
            <person name="Hovde B.T."/>
            <person name="Starkenburg S.R."/>
        </authorList>
    </citation>
    <scope>NUCLEOTIDE SEQUENCE [LARGE SCALE GENOMIC DNA]</scope>
    <source>
        <strain evidence="5 6">DOE0152z</strain>
    </source>
</reference>
<dbReference type="Gene3D" id="2.30.39.10">
    <property type="entry name" value="Alpha-1-antitrypsin, domain 1"/>
    <property type="match status" value="1"/>
</dbReference>
<dbReference type="EMBL" id="CP126210">
    <property type="protein sequence ID" value="WIA12303.1"/>
    <property type="molecule type" value="Genomic_DNA"/>
</dbReference>
<evidence type="ECO:0000256" key="3">
    <source>
        <dbReference type="SAM" id="Coils"/>
    </source>
</evidence>
<dbReference type="InterPro" id="IPR023796">
    <property type="entry name" value="Serpin_dom"/>
</dbReference>
<dbReference type="InterPro" id="IPR000215">
    <property type="entry name" value="Serpin_fam"/>
</dbReference>
<dbReference type="PANTHER" id="PTHR11461:SF211">
    <property type="entry name" value="GH10112P-RELATED"/>
    <property type="match status" value="1"/>
</dbReference>
<accession>A0ABY8TXV8</accession>
<dbReference type="Gene3D" id="3.30.497.10">
    <property type="entry name" value="Antithrombin, subunit I, domain 2"/>
    <property type="match status" value="2"/>
</dbReference>
<dbReference type="PANTHER" id="PTHR11461">
    <property type="entry name" value="SERINE PROTEASE INHIBITOR, SERPIN"/>
    <property type="match status" value="1"/>
</dbReference>
<dbReference type="InterPro" id="IPR036186">
    <property type="entry name" value="Serpin_sf"/>
</dbReference>
<feature type="domain" description="Serpin" evidence="4">
    <location>
        <begin position="12"/>
        <end position="438"/>
    </location>
</feature>